<reference evidence="7 8" key="1">
    <citation type="submission" date="2019-07" db="EMBL/GenBank/DDBJ databases">
        <title>Lentzea xizangensis sp. nov., isolated from Qinghai-Tibetan Plateau Soils.</title>
        <authorList>
            <person name="Huang J."/>
        </authorList>
    </citation>
    <scope>NUCLEOTIDE SEQUENCE [LARGE SCALE GENOMIC DNA]</scope>
    <source>
        <strain evidence="7 8">FXJ1.1311</strain>
    </source>
</reference>
<keyword evidence="3" id="KW-0804">Transcription</keyword>
<evidence type="ECO:0000256" key="1">
    <source>
        <dbReference type="ARBA" id="ARBA00023015"/>
    </source>
</evidence>
<dbReference type="PROSITE" id="PS50977">
    <property type="entry name" value="HTH_TETR_2"/>
    <property type="match status" value="1"/>
</dbReference>
<name>A0A563EPZ9_9PSEU</name>
<evidence type="ECO:0000259" key="6">
    <source>
        <dbReference type="PROSITE" id="PS50977"/>
    </source>
</evidence>
<dbReference type="InterPro" id="IPR036271">
    <property type="entry name" value="Tet_transcr_reg_TetR-rel_C_sf"/>
</dbReference>
<organism evidence="7 8">
    <name type="scientific">Lentzea tibetensis</name>
    <dbReference type="NCBI Taxonomy" id="2591470"/>
    <lineage>
        <taxon>Bacteria</taxon>
        <taxon>Bacillati</taxon>
        <taxon>Actinomycetota</taxon>
        <taxon>Actinomycetes</taxon>
        <taxon>Pseudonocardiales</taxon>
        <taxon>Pseudonocardiaceae</taxon>
        <taxon>Lentzea</taxon>
    </lineage>
</organism>
<protein>
    <submittedName>
        <fullName evidence="7">TetR/AcrR family transcriptional regulator</fullName>
    </submittedName>
</protein>
<dbReference type="Pfam" id="PF21306">
    <property type="entry name" value="TetR_C_40"/>
    <property type="match status" value="1"/>
</dbReference>
<proteinExistence type="predicted"/>
<dbReference type="InterPro" id="IPR001647">
    <property type="entry name" value="HTH_TetR"/>
</dbReference>
<dbReference type="AlphaFoldDB" id="A0A563EPZ9"/>
<accession>A0A563EPZ9</accession>
<dbReference type="InterPro" id="IPR049513">
    <property type="entry name" value="TetR_C_40"/>
</dbReference>
<dbReference type="SUPFAM" id="SSF46689">
    <property type="entry name" value="Homeodomain-like"/>
    <property type="match status" value="1"/>
</dbReference>
<dbReference type="GO" id="GO:0003700">
    <property type="term" value="F:DNA-binding transcription factor activity"/>
    <property type="evidence" value="ECO:0007669"/>
    <property type="project" value="TreeGrafter"/>
</dbReference>
<dbReference type="SUPFAM" id="SSF48498">
    <property type="entry name" value="Tetracyclin repressor-like, C-terminal domain"/>
    <property type="match status" value="1"/>
</dbReference>
<dbReference type="InterPro" id="IPR050109">
    <property type="entry name" value="HTH-type_TetR-like_transc_reg"/>
</dbReference>
<gene>
    <name evidence="7" type="ORF">FKR81_23225</name>
</gene>
<evidence type="ECO:0000256" key="3">
    <source>
        <dbReference type="ARBA" id="ARBA00023163"/>
    </source>
</evidence>
<feature type="DNA-binding region" description="H-T-H motif" evidence="4">
    <location>
        <begin position="36"/>
        <end position="55"/>
    </location>
</feature>
<evidence type="ECO:0000313" key="8">
    <source>
        <dbReference type="Proteomes" id="UP000316639"/>
    </source>
</evidence>
<evidence type="ECO:0000256" key="2">
    <source>
        <dbReference type="ARBA" id="ARBA00023125"/>
    </source>
</evidence>
<feature type="region of interest" description="Disordered" evidence="5">
    <location>
        <begin position="199"/>
        <end position="218"/>
    </location>
</feature>
<evidence type="ECO:0000313" key="7">
    <source>
        <dbReference type="EMBL" id="TWP49466.1"/>
    </source>
</evidence>
<dbReference type="EMBL" id="VOBR01000015">
    <property type="protein sequence ID" value="TWP49466.1"/>
    <property type="molecule type" value="Genomic_DNA"/>
</dbReference>
<dbReference type="Gene3D" id="1.10.357.10">
    <property type="entry name" value="Tetracycline Repressor, domain 2"/>
    <property type="match status" value="1"/>
</dbReference>
<dbReference type="RefSeq" id="WP_146354328.1">
    <property type="nucleotide sequence ID" value="NZ_VOBR01000015.1"/>
</dbReference>
<keyword evidence="2 4" id="KW-0238">DNA-binding</keyword>
<evidence type="ECO:0000256" key="5">
    <source>
        <dbReference type="SAM" id="MobiDB-lite"/>
    </source>
</evidence>
<keyword evidence="1" id="KW-0805">Transcription regulation</keyword>
<dbReference type="PANTHER" id="PTHR30055">
    <property type="entry name" value="HTH-TYPE TRANSCRIPTIONAL REGULATOR RUTR"/>
    <property type="match status" value="1"/>
</dbReference>
<dbReference type="PANTHER" id="PTHR30055:SF234">
    <property type="entry name" value="HTH-TYPE TRANSCRIPTIONAL REGULATOR BETI"/>
    <property type="match status" value="1"/>
</dbReference>
<dbReference type="Proteomes" id="UP000316639">
    <property type="component" value="Unassembled WGS sequence"/>
</dbReference>
<dbReference type="InterPro" id="IPR009057">
    <property type="entry name" value="Homeodomain-like_sf"/>
</dbReference>
<sequence length="218" mass="23817">MTEQAGNRVDRRKARTRAALVRAAQACIAEGRTTVPILEITQIADVGMGSFYNYFETKEQLFQAAVEDALETFGDALDALTADLDDPAEAFARSFRLVGRLHRRQPELSKVLLHNGLALAGSDQGLARRARRDIEAAVHAGRFAAVRDLDLALAVATGATLTLGQLLHDHPDRDDLEAADLITEDLLRMFGVPADEAHDICQRPLPDPDDVPRRDSVA</sequence>
<feature type="domain" description="HTH tetR-type" evidence="6">
    <location>
        <begin position="14"/>
        <end position="73"/>
    </location>
</feature>
<keyword evidence="8" id="KW-1185">Reference proteome</keyword>
<evidence type="ECO:0000256" key="4">
    <source>
        <dbReference type="PROSITE-ProRule" id="PRU00335"/>
    </source>
</evidence>
<dbReference type="OrthoDB" id="3481545at2"/>
<comment type="caution">
    <text evidence="7">The sequence shown here is derived from an EMBL/GenBank/DDBJ whole genome shotgun (WGS) entry which is preliminary data.</text>
</comment>
<dbReference type="GO" id="GO:0000976">
    <property type="term" value="F:transcription cis-regulatory region binding"/>
    <property type="evidence" value="ECO:0007669"/>
    <property type="project" value="TreeGrafter"/>
</dbReference>